<evidence type="ECO:0000256" key="1">
    <source>
        <dbReference type="ARBA" id="ARBA00004211"/>
    </source>
</evidence>
<evidence type="ECO:0000256" key="8">
    <source>
        <dbReference type="ARBA" id="ARBA00023136"/>
    </source>
</evidence>
<accession>F9WAT5</accession>
<dbReference type="Gene3D" id="1.20.5.110">
    <property type="match status" value="1"/>
</dbReference>
<gene>
    <name evidence="12" type="ORF">TCIL3000_0_00600</name>
</gene>
<dbReference type="Proteomes" id="UP000000702">
    <property type="component" value="Unassembled WGS sequence"/>
</dbReference>
<dbReference type="GO" id="GO:0031902">
    <property type="term" value="C:late endosome membrane"/>
    <property type="evidence" value="ECO:0007669"/>
    <property type="project" value="TreeGrafter"/>
</dbReference>
<dbReference type="AlphaFoldDB" id="F9WAT5"/>
<keyword evidence="7" id="KW-0175">Coiled coil</keyword>
<feature type="region of interest" description="Disordered" evidence="9">
    <location>
        <begin position="28"/>
        <end position="56"/>
    </location>
</feature>
<dbReference type="InterPro" id="IPR010989">
    <property type="entry name" value="SNARE"/>
</dbReference>
<reference evidence="12 13" key="2">
    <citation type="journal article" date="2012" name="Proc. Natl. Acad. Sci. U.S.A.">
        <title>Antigenic diversity is generated by distinct evolutionary mechanisms in African trypanosome species.</title>
        <authorList>
            <person name="Jackson A.P."/>
            <person name="Berry A."/>
            <person name="Aslett M."/>
            <person name="Allison H.C."/>
            <person name="Burton P."/>
            <person name="Vavrova-Anderson J."/>
            <person name="Brown R."/>
            <person name="Browne H."/>
            <person name="Corton N."/>
            <person name="Hauser H."/>
            <person name="Gamble J."/>
            <person name="Gilderthorp R."/>
            <person name="Marcello L."/>
            <person name="McQuillan J."/>
            <person name="Otto T.D."/>
            <person name="Quail M.A."/>
            <person name="Sanders M.J."/>
            <person name="van Tonder A."/>
            <person name="Ginger M.L."/>
            <person name="Field M.C."/>
            <person name="Barry J.D."/>
            <person name="Hertz-Fowler C."/>
            <person name="Berriman M."/>
        </authorList>
    </citation>
    <scope>NUCLEOTIDE SEQUENCE [LARGE SCALE GENOMIC DNA]</scope>
    <source>
        <strain evidence="12 13">IL3000</strain>
    </source>
</reference>
<dbReference type="GO" id="GO:0000149">
    <property type="term" value="F:SNARE binding"/>
    <property type="evidence" value="ECO:0007669"/>
    <property type="project" value="TreeGrafter"/>
</dbReference>
<protein>
    <submittedName>
        <fullName evidence="12">WGS project CAEQ00000000 data, annotated contig 20</fullName>
    </submittedName>
</protein>
<evidence type="ECO:0000256" key="6">
    <source>
        <dbReference type="ARBA" id="ARBA00022989"/>
    </source>
</evidence>
<evidence type="ECO:0000256" key="5">
    <source>
        <dbReference type="ARBA" id="ARBA00022927"/>
    </source>
</evidence>
<dbReference type="GO" id="GO:0031201">
    <property type="term" value="C:SNARE complex"/>
    <property type="evidence" value="ECO:0007669"/>
    <property type="project" value="TreeGrafter"/>
</dbReference>
<dbReference type="Pfam" id="PF05008">
    <property type="entry name" value="V-SNARE"/>
    <property type="match status" value="1"/>
</dbReference>
<evidence type="ECO:0000256" key="7">
    <source>
        <dbReference type="ARBA" id="ARBA00023054"/>
    </source>
</evidence>
<evidence type="ECO:0000256" key="9">
    <source>
        <dbReference type="SAM" id="MobiDB-lite"/>
    </source>
</evidence>
<dbReference type="GO" id="GO:0005484">
    <property type="term" value="F:SNAP receptor activity"/>
    <property type="evidence" value="ECO:0007669"/>
    <property type="project" value="TreeGrafter"/>
</dbReference>
<evidence type="ECO:0000256" key="10">
    <source>
        <dbReference type="SAM" id="Phobius"/>
    </source>
</evidence>
<evidence type="ECO:0000313" key="12">
    <source>
        <dbReference type="EMBL" id="CCD14356.1"/>
    </source>
</evidence>
<keyword evidence="4 10" id="KW-0812">Transmembrane</keyword>
<keyword evidence="13" id="KW-1185">Reference proteome</keyword>
<dbReference type="Gene3D" id="1.20.58.400">
    <property type="entry name" value="t-snare proteins"/>
    <property type="match status" value="1"/>
</dbReference>
<evidence type="ECO:0000313" key="13">
    <source>
        <dbReference type="Proteomes" id="UP000000702"/>
    </source>
</evidence>
<dbReference type="GO" id="GO:0005789">
    <property type="term" value="C:endoplasmic reticulum membrane"/>
    <property type="evidence" value="ECO:0007669"/>
    <property type="project" value="TreeGrafter"/>
</dbReference>
<keyword evidence="8 10" id="KW-0472">Membrane</keyword>
<dbReference type="SUPFAM" id="SSF47661">
    <property type="entry name" value="t-snare proteins"/>
    <property type="match status" value="1"/>
</dbReference>
<keyword evidence="5" id="KW-0653">Protein transport</keyword>
<dbReference type="PANTHER" id="PTHR21230">
    <property type="entry name" value="VESICLE TRANSPORT V-SNARE PROTEIN VTI1-RELATED"/>
    <property type="match status" value="1"/>
</dbReference>
<dbReference type="GO" id="GO:0006906">
    <property type="term" value="P:vesicle fusion"/>
    <property type="evidence" value="ECO:0007669"/>
    <property type="project" value="TreeGrafter"/>
</dbReference>
<comment type="similarity">
    <text evidence="2">Belongs to the VTI1 family.</text>
</comment>
<evidence type="ECO:0000256" key="2">
    <source>
        <dbReference type="ARBA" id="ARBA00006108"/>
    </source>
</evidence>
<evidence type="ECO:0000256" key="4">
    <source>
        <dbReference type="ARBA" id="ARBA00022692"/>
    </source>
</evidence>
<feature type="transmembrane region" description="Helical" evidence="10">
    <location>
        <begin position="214"/>
        <end position="232"/>
    </location>
</feature>
<evidence type="ECO:0000259" key="11">
    <source>
        <dbReference type="Pfam" id="PF05008"/>
    </source>
</evidence>
<comment type="subcellular location">
    <subcellularLocation>
        <location evidence="1">Membrane</location>
        <topology evidence="1">Single-pass type IV membrane protein</topology>
    </subcellularLocation>
</comment>
<keyword evidence="6 10" id="KW-1133">Transmembrane helix</keyword>
<keyword evidence="3" id="KW-0813">Transport</keyword>
<feature type="compositionally biased region" description="Polar residues" evidence="9">
    <location>
        <begin position="44"/>
        <end position="56"/>
    </location>
</feature>
<sequence>MSSLLPVYEDDFNETAEQVRDVLTKLQSSLDRSKDAYQPPPTTGPESRSQQGHTLQQGISHLRELLTNMSYECNDIEPPAVKEEVKLRVDDYRRVVTLLDKEVTRARQEAREADRLDLMNGGGSNVVGEEGITDERSRMLGTTGRLREGTGVLNKAEALLHSTNEMGLETLSTIRGQTEQMRTIHTAVIDVDTDVVDIRGILHRMQQAARNEKIIFAGVVALLLVTVLIMIFV</sequence>
<reference evidence="13" key="1">
    <citation type="submission" date="2011-07" db="EMBL/GenBank/DDBJ databases">
        <title>Divergent evolution of antigenic variation in African trypanosomes.</title>
        <authorList>
            <person name="Jackson A.P."/>
            <person name="Berry A."/>
            <person name="Allison H.C."/>
            <person name="Burton P."/>
            <person name="Anderson J."/>
            <person name="Aslett M."/>
            <person name="Brown R."/>
            <person name="Corton N."/>
            <person name="Harris D."/>
            <person name="Hauser H."/>
            <person name="Gamble J."/>
            <person name="Gilderthorp R."/>
            <person name="McQuillan J."/>
            <person name="Quail M.A."/>
            <person name="Sanders M."/>
            <person name="Van Tonder A."/>
            <person name="Ginger M.L."/>
            <person name="Donelson J.E."/>
            <person name="Field M.C."/>
            <person name="Barry J.D."/>
            <person name="Berriman M."/>
            <person name="Hertz-Fowler C."/>
        </authorList>
    </citation>
    <scope>NUCLEOTIDE SEQUENCE [LARGE SCALE GENOMIC DNA]</scope>
    <source>
        <strain evidence="13">IL3000</strain>
    </source>
</reference>
<dbReference type="VEuPathDB" id="TriTrypDB:TcIL3000_0_00600"/>
<name>F9WAT5_TRYCI</name>
<dbReference type="PANTHER" id="PTHR21230:SF26">
    <property type="entry name" value="VESICLE TRANSPORT THROUGH INTERACTION WITH T-SNARES HOMOLOG 1A"/>
    <property type="match status" value="1"/>
</dbReference>
<dbReference type="OMA" id="HETTHDV"/>
<dbReference type="SUPFAM" id="SSF58038">
    <property type="entry name" value="SNARE fusion complex"/>
    <property type="match status" value="1"/>
</dbReference>
<organism evidence="12 13">
    <name type="scientific">Trypanosoma congolense (strain IL3000)</name>
    <dbReference type="NCBI Taxonomy" id="1068625"/>
    <lineage>
        <taxon>Eukaryota</taxon>
        <taxon>Discoba</taxon>
        <taxon>Euglenozoa</taxon>
        <taxon>Kinetoplastea</taxon>
        <taxon>Metakinetoplastina</taxon>
        <taxon>Trypanosomatida</taxon>
        <taxon>Trypanosomatidae</taxon>
        <taxon>Trypanosoma</taxon>
        <taxon>Nannomonas</taxon>
    </lineage>
</organism>
<dbReference type="EMBL" id="CAEQ01001480">
    <property type="protein sequence ID" value="CCD14356.1"/>
    <property type="molecule type" value="Genomic_DNA"/>
</dbReference>
<dbReference type="InterPro" id="IPR007705">
    <property type="entry name" value="Vesicle_trsprt_v-SNARE_N"/>
</dbReference>
<feature type="domain" description="Vesicle transport v-SNARE N-terminal" evidence="11">
    <location>
        <begin position="1"/>
        <end position="106"/>
    </location>
</feature>
<dbReference type="InterPro" id="IPR038407">
    <property type="entry name" value="v-SNARE_N_sf"/>
</dbReference>
<dbReference type="GO" id="GO:0005794">
    <property type="term" value="C:Golgi apparatus"/>
    <property type="evidence" value="ECO:0007669"/>
    <property type="project" value="TreeGrafter"/>
</dbReference>
<dbReference type="GO" id="GO:0012507">
    <property type="term" value="C:ER to Golgi transport vesicle membrane"/>
    <property type="evidence" value="ECO:0007669"/>
    <property type="project" value="TreeGrafter"/>
</dbReference>
<comment type="caution">
    <text evidence="12">The sequence shown here is derived from an EMBL/GenBank/DDBJ whole genome shotgun (WGS) entry which is preliminary data.</text>
</comment>
<dbReference type="GO" id="GO:0006886">
    <property type="term" value="P:intracellular protein transport"/>
    <property type="evidence" value="ECO:0007669"/>
    <property type="project" value="InterPro"/>
</dbReference>
<proteinExistence type="inferred from homology"/>
<evidence type="ECO:0000256" key="3">
    <source>
        <dbReference type="ARBA" id="ARBA00022448"/>
    </source>
</evidence>